<dbReference type="VEuPathDB" id="FungiDB:H257_17991"/>
<evidence type="ECO:0000313" key="3">
    <source>
        <dbReference type="Proteomes" id="UP000285712"/>
    </source>
</evidence>
<evidence type="ECO:0000256" key="1">
    <source>
        <dbReference type="SAM" id="MobiDB-lite"/>
    </source>
</evidence>
<protein>
    <submittedName>
        <fullName evidence="2">Uncharacterized protein</fullName>
    </submittedName>
</protein>
<dbReference type="EMBL" id="QUTG01004016">
    <property type="protein sequence ID" value="RHY89390.1"/>
    <property type="molecule type" value="Genomic_DNA"/>
</dbReference>
<name>A0A418D405_APHAT</name>
<organism evidence="2 3">
    <name type="scientific">Aphanomyces astaci</name>
    <name type="common">Crayfish plague agent</name>
    <dbReference type="NCBI Taxonomy" id="112090"/>
    <lineage>
        <taxon>Eukaryota</taxon>
        <taxon>Sar</taxon>
        <taxon>Stramenopiles</taxon>
        <taxon>Oomycota</taxon>
        <taxon>Saprolegniomycetes</taxon>
        <taxon>Saprolegniales</taxon>
        <taxon>Verrucalvaceae</taxon>
        <taxon>Aphanomyces</taxon>
    </lineage>
</organism>
<evidence type="ECO:0000313" key="2">
    <source>
        <dbReference type="EMBL" id="RHY89390.1"/>
    </source>
</evidence>
<reference evidence="2 3" key="1">
    <citation type="submission" date="2018-08" db="EMBL/GenBank/DDBJ databases">
        <title>Aphanomyces genome sequencing and annotation.</title>
        <authorList>
            <person name="Minardi D."/>
            <person name="Oidtmann B."/>
            <person name="Van Der Giezen M."/>
            <person name="Studholme D.J."/>
        </authorList>
    </citation>
    <scope>NUCLEOTIDE SEQUENCE [LARGE SCALE GENOMIC DNA]</scope>
    <source>
        <strain evidence="2 3">Sv</strain>
    </source>
</reference>
<proteinExistence type="predicted"/>
<sequence>MSLPRNGLPSCLQKSLLTSPLKPPRKKGKPIERVSTLSTSLTSPECSSRKALPNASATALWGFNVYHSPELDQEEMDKLHRRRLLQEKLKVDRERKMQADASKAEQKRLAQRLDYTKYLYFASKYGPLHALLYCCTDFPGVFVVSREFVAVTLGAAVSKRVAVLTQHHHAHQLRRLFHRALFNRFWHWKKCVDKTKHIRSRFTNACTRPRELAKRDASEALVKILGNEYRAILKDKIALFKSEFGMDSKRATIKATEEVCWQYIHYFKLLENLIVFTLQGHSRGSDQGCGSRTHCVSSDPQLASVSVHQVPGWIAPGNLYAYYDPTLYVKVMDFVVAVCTGPHVCGESDGERAQRQAAWVRETLHAQAMALAALDTRPLPYAERYRYLVQLNNQNETVPLHYK</sequence>
<feature type="region of interest" description="Disordered" evidence="1">
    <location>
        <begin position="1"/>
        <end position="49"/>
    </location>
</feature>
<gene>
    <name evidence="2" type="ORF">DYB35_007790</name>
</gene>
<dbReference type="Proteomes" id="UP000285712">
    <property type="component" value="Unassembled WGS sequence"/>
</dbReference>
<comment type="caution">
    <text evidence="2">The sequence shown here is derived from an EMBL/GenBank/DDBJ whole genome shotgun (WGS) entry which is preliminary data.</text>
</comment>
<accession>A0A418D405</accession>
<dbReference type="AlphaFoldDB" id="A0A418D405"/>
<feature type="compositionally biased region" description="Polar residues" evidence="1">
    <location>
        <begin position="35"/>
        <end position="46"/>
    </location>
</feature>